<feature type="compositionally biased region" description="Acidic residues" evidence="1">
    <location>
        <begin position="127"/>
        <end position="136"/>
    </location>
</feature>
<evidence type="ECO:0000259" key="3">
    <source>
        <dbReference type="PROSITE" id="PS51781"/>
    </source>
</evidence>
<dbReference type="PROSITE" id="PS51781">
    <property type="entry name" value="SH3B"/>
    <property type="match status" value="1"/>
</dbReference>
<feature type="compositionally biased region" description="Polar residues" evidence="1">
    <location>
        <begin position="138"/>
        <end position="148"/>
    </location>
</feature>
<feature type="region of interest" description="Disordered" evidence="1">
    <location>
        <begin position="112"/>
        <end position="184"/>
    </location>
</feature>
<evidence type="ECO:0000313" key="5">
    <source>
        <dbReference type="Proteomes" id="UP000595691"/>
    </source>
</evidence>
<dbReference type="InterPro" id="IPR003646">
    <property type="entry name" value="SH3-like_bac-type"/>
</dbReference>
<dbReference type="InterPro" id="IPR052354">
    <property type="entry name" value="Cell_Wall_Dynamics_Protein"/>
</dbReference>
<feature type="compositionally biased region" description="Polar residues" evidence="1">
    <location>
        <begin position="114"/>
        <end position="126"/>
    </location>
</feature>
<dbReference type="Proteomes" id="UP000595691">
    <property type="component" value="Chromosome"/>
</dbReference>
<evidence type="ECO:0000256" key="2">
    <source>
        <dbReference type="SAM" id="SignalP"/>
    </source>
</evidence>
<keyword evidence="2" id="KW-0732">Signal</keyword>
<feature type="compositionally biased region" description="Basic and acidic residues" evidence="1">
    <location>
        <begin position="150"/>
        <end position="183"/>
    </location>
</feature>
<proteinExistence type="predicted"/>
<reference evidence="4 5" key="1">
    <citation type="submission" date="2020-11" db="EMBL/GenBank/DDBJ databases">
        <title>Taxonomic evaluation of the Bacillus sporothermodurans group of bacteria based on whole genome sequences.</title>
        <authorList>
            <person name="Fiedler G."/>
            <person name="Herbstmann A.-D."/>
            <person name="Doll E."/>
            <person name="Wenning M."/>
            <person name="Brinks E."/>
            <person name="Kabisch J."/>
            <person name="Breitenwieser F."/>
            <person name="Lappann M."/>
            <person name="Boehnlein C."/>
            <person name="Franz C."/>
        </authorList>
    </citation>
    <scope>NUCLEOTIDE SEQUENCE [LARGE SCALE GENOMIC DNA]</scope>
    <source>
        <strain evidence="4 5">JCM 19841</strain>
    </source>
</reference>
<dbReference type="Gene3D" id="2.30.30.40">
    <property type="entry name" value="SH3 Domains"/>
    <property type="match status" value="7"/>
</dbReference>
<feature type="chain" id="PRO_5047270345" evidence="2">
    <location>
        <begin position="28"/>
        <end position="915"/>
    </location>
</feature>
<dbReference type="PANTHER" id="PTHR34408">
    <property type="entry name" value="FAMILY PROTEIN, PUTATIVE-RELATED"/>
    <property type="match status" value="1"/>
</dbReference>
<keyword evidence="5" id="KW-1185">Reference proteome</keyword>
<feature type="domain" description="SH3b" evidence="3">
    <location>
        <begin position="666"/>
        <end position="738"/>
    </location>
</feature>
<accession>A0ABX7E3R1</accession>
<name>A0ABX7E3R1_9BACI</name>
<organism evidence="4 5">
    <name type="scientific">Heyndrickxia vini</name>
    <dbReference type="NCBI Taxonomy" id="1476025"/>
    <lineage>
        <taxon>Bacteria</taxon>
        <taxon>Bacillati</taxon>
        <taxon>Bacillota</taxon>
        <taxon>Bacilli</taxon>
        <taxon>Bacillales</taxon>
        <taxon>Bacillaceae</taxon>
        <taxon>Heyndrickxia</taxon>
    </lineage>
</organism>
<gene>
    <name evidence="4" type="ORF">I5776_05230</name>
</gene>
<dbReference type="Pfam" id="PF08239">
    <property type="entry name" value="SH3_3"/>
    <property type="match status" value="1"/>
</dbReference>
<evidence type="ECO:0000313" key="4">
    <source>
        <dbReference type="EMBL" id="QQZ10351.1"/>
    </source>
</evidence>
<feature type="signal peptide" evidence="2">
    <location>
        <begin position="1"/>
        <end position="27"/>
    </location>
</feature>
<sequence>MKKGRLVKLTISIFLLFFSLTSMNVSAEETNSPTKLDKIVFASGDQNNESIKLYKEESTESDVVINIPNQSHVQLLDSNTDVDFSFIQYTDPQTNIEYNGYIENKFLIDAPPEDQTNQVNDSNQPEEVQDVQDEANNEGKTTNPSDTNGEVDKIQKQRKDTKDQASNKSEQTEPKKIKDDSDATSKTFIQSKATAQTTQTKLQGIAIKGQTNVYSDPSSTGKVIKSYQQGTLLYYKTYSSEWYQANVYIDGVATTGFININDVENLVDTQQKDQGIASKNPTNIYEKPSTNGKVIKSYTIGTLLYYKTYTSNWYQANVYINGKATTGYIYKNDLDTLVQQKVRGIALKDSTKIYANTSTSGTVIKTYSKGTLLYYKTYISGWYQANVYINGKATTGYIYKNDVENIVSNQQKVQGIATKIPTNIYVKPSTDGKVIKTYDQGSFLYYKTLSANWYQANVYINGKATTGYIYKKDVEQIPATQDKVQGIAAKIPTKIYMKPSTGSKAIKSYQQGSFLYYKTYITNWYEANVYINGKATTGYIYKKDVENLVAKQENKQGLAKKSSTNVYAKPSQSGKVLKSYKKNTFLYFKTYTKNWYEANVYINGKATTGYIYKDDVSLDTVIISKYSTNLTLNKMVDTQSSKAPQTDLYRNKNAYVSKDYITKISSTVGEVVNADTLNVREGPGTNYWIYGTLSKGNRVTIVSTTGNWYEIKYNTWRNAKTEDIKYYINPNSFVPNTPEYYQFLLLDKTTNISATEVDSKILYGKGSLSGTGSIFLDASKKYSINEMYLISHSLLETGNGTSSLAKGVVVNGKKVYNVFGYGAYDSCPIDCGAQFAYDHGWFSIAKAIEGAAQLIGQNYIHNGQNTLYKMRWYPENPYHQYATDIGWAVKQTANISKLYSLVGKYTLHFDVPVYN</sequence>
<dbReference type="PANTHER" id="PTHR34408:SF1">
    <property type="entry name" value="GLYCOSYL HYDROLASE FAMILY 19 DOMAIN-CONTAINING PROTEIN HI_1415"/>
    <property type="match status" value="1"/>
</dbReference>
<dbReference type="Pfam" id="PF01832">
    <property type="entry name" value="Glucosaminidase"/>
    <property type="match status" value="1"/>
</dbReference>
<dbReference type="SMART" id="SM00287">
    <property type="entry name" value="SH3b"/>
    <property type="match status" value="3"/>
</dbReference>
<evidence type="ECO:0000256" key="1">
    <source>
        <dbReference type="SAM" id="MobiDB-lite"/>
    </source>
</evidence>
<dbReference type="RefSeq" id="WP_202779293.1">
    <property type="nucleotide sequence ID" value="NZ_CP065425.1"/>
</dbReference>
<dbReference type="SMART" id="SM00047">
    <property type="entry name" value="LYZ2"/>
    <property type="match status" value="1"/>
</dbReference>
<protein>
    <submittedName>
        <fullName evidence="4">SH3 domain-containing protein</fullName>
    </submittedName>
</protein>
<dbReference type="InterPro" id="IPR002901">
    <property type="entry name" value="MGlyc_endo_b_GlcNAc-like_dom"/>
</dbReference>
<dbReference type="EMBL" id="CP065425">
    <property type="protein sequence ID" value="QQZ10351.1"/>
    <property type="molecule type" value="Genomic_DNA"/>
</dbReference>